<gene>
    <name evidence="10" type="ORF">IAI61_12900</name>
</gene>
<evidence type="ECO:0000256" key="6">
    <source>
        <dbReference type="ARBA" id="ARBA00023136"/>
    </source>
</evidence>
<keyword evidence="4 7" id="KW-0812">Transmembrane</keyword>
<keyword evidence="5 7" id="KW-1133">Transmembrane helix</keyword>
<keyword evidence="3" id="KW-0813">Transport</keyword>
<dbReference type="EMBL" id="JACTNG010000006">
    <property type="protein sequence ID" value="MBO1079931.1"/>
    <property type="molecule type" value="Genomic_DNA"/>
</dbReference>
<dbReference type="InterPro" id="IPR027470">
    <property type="entry name" value="Cation_efflux_CTD"/>
</dbReference>
<dbReference type="Gene3D" id="3.30.70.1350">
    <property type="entry name" value="Cation efflux protein, cytoplasmic domain"/>
    <property type="match status" value="1"/>
</dbReference>
<dbReference type="NCBIfam" id="TIGR01297">
    <property type="entry name" value="CDF"/>
    <property type="match status" value="1"/>
</dbReference>
<accession>A0ABS3KR52</accession>
<proteinExistence type="inferred from homology"/>
<feature type="transmembrane region" description="Helical" evidence="7">
    <location>
        <begin position="36"/>
        <end position="57"/>
    </location>
</feature>
<dbReference type="PANTHER" id="PTHR43840">
    <property type="entry name" value="MITOCHONDRIAL METAL TRANSPORTER 1-RELATED"/>
    <property type="match status" value="1"/>
</dbReference>
<keyword evidence="6 7" id="KW-0472">Membrane</keyword>
<protein>
    <submittedName>
        <fullName evidence="10">Cation transporter</fullName>
    </submittedName>
</protein>
<dbReference type="PANTHER" id="PTHR43840:SF15">
    <property type="entry name" value="MITOCHONDRIAL METAL TRANSPORTER 1-RELATED"/>
    <property type="match status" value="1"/>
</dbReference>
<feature type="domain" description="Cation efflux protein cytoplasmic" evidence="9">
    <location>
        <begin position="212"/>
        <end position="286"/>
    </location>
</feature>
<dbReference type="InterPro" id="IPR002524">
    <property type="entry name" value="Cation_efflux"/>
</dbReference>
<evidence type="ECO:0000256" key="2">
    <source>
        <dbReference type="ARBA" id="ARBA00008114"/>
    </source>
</evidence>
<evidence type="ECO:0000256" key="5">
    <source>
        <dbReference type="ARBA" id="ARBA00022989"/>
    </source>
</evidence>
<dbReference type="Pfam" id="PF01545">
    <property type="entry name" value="Cation_efflux"/>
    <property type="match status" value="1"/>
</dbReference>
<evidence type="ECO:0000256" key="4">
    <source>
        <dbReference type="ARBA" id="ARBA00022692"/>
    </source>
</evidence>
<dbReference type="SUPFAM" id="SSF161111">
    <property type="entry name" value="Cation efflux protein transmembrane domain-like"/>
    <property type="match status" value="1"/>
</dbReference>
<comment type="subcellular location">
    <subcellularLocation>
        <location evidence="1">Membrane</location>
        <topology evidence="1">Multi-pass membrane protein</topology>
    </subcellularLocation>
</comment>
<reference evidence="10 11" key="1">
    <citation type="submission" date="2020-09" db="EMBL/GenBank/DDBJ databases">
        <title>Roseomonas.</title>
        <authorList>
            <person name="Zhu W."/>
        </authorList>
    </citation>
    <scope>NUCLEOTIDE SEQUENCE [LARGE SCALE GENOMIC DNA]</scope>
    <source>
        <strain evidence="10 11">573</strain>
    </source>
</reference>
<feature type="transmembrane region" description="Helical" evidence="7">
    <location>
        <begin position="151"/>
        <end position="173"/>
    </location>
</feature>
<dbReference type="Pfam" id="PF16916">
    <property type="entry name" value="ZT_dimer"/>
    <property type="match status" value="1"/>
</dbReference>
<evidence type="ECO:0000259" key="8">
    <source>
        <dbReference type="Pfam" id="PF01545"/>
    </source>
</evidence>
<feature type="transmembrane region" description="Helical" evidence="7">
    <location>
        <begin position="7"/>
        <end position="30"/>
    </location>
</feature>
<dbReference type="InterPro" id="IPR027469">
    <property type="entry name" value="Cation_efflux_TMD_sf"/>
</dbReference>
<dbReference type="InterPro" id="IPR036837">
    <property type="entry name" value="Cation_efflux_CTD_sf"/>
</dbReference>
<organism evidence="10 11">
    <name type="scientific">Roseomonas haemaphysalidis</name>
    <dbReference type="NCBI Taxonomy" id="2768162"/>
    <lineage>
        <taxon>Bacteria</taxon>
        <taxon>Pseudomonadati</taxon>
        <taxon>Pseudomonadota</taxon>
        <taxon>Alphaproteobacteria</taxon>
        <taxon>Acetobacterales</taxon>
        <taxon>Roseomonadaceae</taxon>
        <taxon>Roseomonas</taxon>
    </lineage>
</organism>
<feature type="transmembrane region" description="Helical" evidence="7">
    <location>
        <begin position="110"/>
        <end position="130"/>
    </location>
</feature>
<feature type="transmembrane region" description="Helical" evidence="7">
    <location>
        <begin position="77"/>
        <end position="95"/>
    </location>
</feature>
<evidence type="ECO:0000256" key="1">
    <source>
        <dbReference type="ARBA" id="ARBA00004141"/>
    </source>
</evidence>
<keyword evidence="11" id="KW-1185">Reference proteome</keyword>
<dbReference type="SUPFAM" id="SSF160240">
    <property type="entry name" value="Cation efflux protein cytoplasmic domain-like"/>
    <property type="match status" value="1"/>
</dbReference>
<evidence type="ECO:0000313" key="11">
    <source>
        <dbReference type="Proteomes" id="UP001518989"/>
    </source>
</evidence>
<dbReference type="InterPro" id="IPR058533">
    <property type="entry name" value="Cation_efflux_TM"/>
</dbReference>
<sequence>MVPDRALRLAAGSVGIAFAVLGLKSAAWWLTGSVALLADALESVVNVAAAVAALLAVRLSAEPPDANHPYGHAKAEYFSAVLEGALIIVAALLILKEAWGAWLMPQAPDVPWIGLAISVVATAINTVWALKLRREGRLLRSPALLADARHLFSDVVTSAGVVVGVGIVALTGLLWFDPLLAALTAVNILFSGWQLLRESVGGLMDEAVEPALLARIRALMGQEAEGALEMHDLRTRHSGRTTFVEFHLVVPGDMAVRESHEICDRIEAALKDELGAAVITIHVEPEAKAKHQGVLVL</sequence>
<feature type="domain" description="Cation efflux protein transmembrane" evidence="8">
    <location>
        <begin position="13"/>
        <end position="204"/>
    </location>
</feature>
<dbReference type="Proteomes" id="UP001518989">
    <property type="component" value="Unassembled WGS sequence"/>
</dbReference>
<evidence type="ECO:0000256" key="7">
    <source>
        <dbReference type="SAM" id="Phobius"/>
    </source>
</evidence>
<evidence type="ECO:0000259" key="9">
    <source>
        <dbReference type="Pfam" id="PF16916"/>
    </source>
</evidence>
<evidence type="ECO:0000256" key="3">
    <source>
        <dbReference type="ARBA" id="ARBA00022448"/>
    </source>
</evidence>
<comment type="caution">
    <text evidence="10">The sequence shown here is derived from an EMBL/GenBank/DDBJ whole genome shotgun (WGS) entry which is preliminary data.</text>
</comment>
<dbReference type="Gene3D" id="1.20.1510.10">
    <property type="entry name" value="Cation efflux protein transmembrane domain"/>
    <property type="match status" value="1"/>
</dbReference>
<evidence type="ECO:0000313" key="10">
    <source>
        <dbReference type="EMBL" id="MBO1079931.1"/>
    </source>
</evidence>
<name>A0ABS3KR52_9PROT</name>
<comment type="similarity">
    <text evidence="2">Belongs to the cation diffusion facilitator (CDF) transporter (TC 2.A.4) family.</text>
</comment>
<dbReference type="InterPro" id="IPR050291">
    <property type="entry name" value="CDF_Transporter"/>
</dbReference>